<name>A0A1G7TYW0_9LACT</name>
<evidence type="ECO:0000256" key="6">
    <source>
        <dbReference type="RuleBase" id="RU364089"/>
    </source>
</evidence>
<dbReference type="InterPro" id="IPR005322">
    <property type="entry name" value="Peptidase_C69"/>
</dbReference>
<keyword evidence="5 6" id="KW-0224">Dipeptidase</keyword>
<evidence type="ECO:0000256" key="1">
    <source>
        <dbReference type="ARBA" id="ARBA00001670"/>
    </source>
</evidence>
<accession>A0A1G7TYW0</accession>
<keyword evidence="8" id="KW-1185">Reference proteome</keyword>
<dbReference type="PANTHER" id="PTHR12994">
    <property type="entry name" value="SECERNIN"/>
    <property type="match status" value="1"/>
</dbReference>
<dbReference type="Proteomes" id="UP000199708">
    <property type="component" value="Unassembled WGS sequence"/>
</dbReference>
<keyword evidence="4 6" id="KW-0378">Hydrolase</keyword>
<dbReference type="PANTHER" id="PTHR12994:SF17">
    <property type="entry name" value="LD30995P"/>
    <property type="match status" value="1"/>
</dbReference>
<evidence type="ECO:0000256" key="3">
    <source>
        <dbReference type="ARBA" id="ARBA00022670"/>
    </source>
</evidence>
<dbReference type="EMBL" id="FNCK01000007">
    <property type="protein sequence ID" value="SDG39949.1"/>
    <property type="molecule type" value="Genomic_DNA"/>
</dbReference>
<evidence type="ECO:0000313" key="8">
    <source>
        <dbReference type="Proteomes" id="UP000199708"/>
    </source>
</evidence>
<reference evidence="7 8" key="1">
    <citation type="submission" date="2016-10" db="EMBL/GenBank/DDBJ databases">
        <authorList>
            <person name="de Groot N.N."/>
        </authorList>
    </citation>
    <scope>NUCLEOTIDE SEQUENCE [LARGE SCALE GENOMIC DNA]</scope>
    <source>
        <strain evidence="7 8">ATCC BAA-466</strain>
    </source>
</reference>
<gene>
    <name evidence="7" type="ORF">SAMN05421791_10779</name>
</gene>
<evidence type="ECO:0000256" key="5">
    <source>
        <dbReference type="ARBA" id="ARBA00022997"/>
    </source>
</evidence>
<dbReference type="Gene3D" id="3.60.60.10">
    <property type="entry name" value="Penicillin V Acylase, Chain A"/>
    <property type="match status" value="1"/>
</dbReference>
<organism evidence="7 8">
    <name type="scientific">Facklamia miroungae</name>
    <dbReference type="NCBI Taxonomy" id="120956"/>
    <lineage>
        <taxon>Bacteria</taxon>
        <taxon>Bacillati</taxon>
        <taxon>Bacillota</taxon>
        <taxon>Bacilli</taxon>
        <taxon>Lactobacillales</taxon>
        <taxon>Aerococcaceae</taxon>
        <taxon>Facklamia</taxon>
    </lineage>
</organism>
<proteinExistence type="inferred from homology"/>
<dbReference type="AlphaFoldDB" id="A0A1G7TYW0"/>
<dbReference type="Pfam" id="PF03577">
    <property type="entry name" value="Peptidase_C69"/>
    <property type="match status" value="1"/>
</dbReference>
<evidence type="ECO:0000256" key="4">
    <source>
        <dbReference type="ARBA" id="ARBA00022801"/>
    </source>
</evidence>
<dbReference type="NCBIfam" id="NF033678">
    <property type="entry name" value="C69_fam_dipept"/>
    <property type="match status" value="1"/>
</dbReference>
<comment type="catalytic activity">
    <reaction evidence="1">
        <text>an L-aminoacyl-L-amino acid + H2O = 2 an L-alpha-amino acid</text>
        <dbReference type="Rhea" id="RHEA:48940"/>
        <dbReference type="ChEBI" id="CHEBI:15377"/>
        <dbReference type="ChEBI" id="CHEBI:59869"/>
        <dbReference type="ChEBI" id="CHEBI:77460"/>
        <dbReference type="EC" id="3.4.13.19"/>
    </reaction>
</comment>
<dbReference type="GO" id="GO:0016805">
    <property type="term" value="F:dipeptidase activity"/>
    <property type="evidence" value="ECO:0007669"/>
    <property type="project" value="UniProtKB-KW"/>
</dbReference>
<dbReference type="GO" id="GO:0006508">
    <property type="term" value="P:proteolysis"/>
    <property type="evidence" value="ECO:0007669"/>
    <property type="project" value="UniProtKB-KW"/>
</dbReference>
<dbReference type="GO" id="GO:0070004">
    <property type="term" value="F:cysteine-type exopeptidase activity"/>
    <property type="evidence" value="ECO:0007669"/>
    <property type="project" value="InterPro"/>
</dbReference>
<sequence>MACTTILVGKKASYDGSTLVARNEDSCSGQYNAKKLVAVASEGHPEVYHSVLAHLDIDLPKNPMSYTLTPDAVNSKGVWGACGVNSANVAMTATETITSNARVLAADPLVIYQESKGEKGSKDYQEEMLGGISEEDMVSLVLPYIHSAREGVQRLASLLETYGTSEMNGIAFQDVNEIWWLETIGGHHWIAKRVPDDSYVVMPNQFGIDTFDLEDAFGPQKDHMCSSDLRVFIEENHLDLSIEQSFQPRLAFGSRTEADKVYNTPRAWVMGRFFNPNTYKWEGPEADYTPESFDIPWSFVPEHKITVHEIKEILSNHYQGTPYDPYALKGESKMRGAYRTIGINRNNFLGLTQIRPYIAEKNRSLQWMAFGSNVFNAMLPLYTQVSQFPSYLSQTNDQPTTDSLYWSSRMIAALADAHYPQTQADVESYQAKVDHQALAIIKEFDEKLSLADESQKNSLCEEANQQIVNIIQKETQDMLKKVLYTASNGMKNAYARSDN</sequence>
<dbReference type="InterPro" id="IPR047804">
    <property type="entry name" value="C69_dipept_A-like"/>
</dbReference>
<dbReference type="OrthoDB" id="9764088at2"/>
<dbReference type="STRING" id="120956.SAMN05421791_10779"/>
<dbReference type="RefSeq" id="WP_090290163.1">
    <property type="nucleotide sequence ID" value="NZ_FNCK01000007.1"/>
</dbReference>
<protein>
    <recommendedName>
        <fullName evidence="6">Dipeptidase</fullName>
        <ecNumber evidence="6">3.4.-.-</ecNumber>
    </recommendedName>
</protein>
<evidence type="ECO:0000256" key="2">
    <source>
        <dbReference type="ARBA" id="ARBA00007225"/>
    </source>
</evidence>
<evidence type="ECO:0000313" key="7">
    <source>
        <dbReference type="EMBL" id="SDG39949.1"/>
    </source>
</evidence>
<dbReference type="EC" id="3.4.-.-" evidence="6"/>
<comment type="similarity">
    <text evidence="2 6">Belongs to the peptidase C69 family.</text>
</comment>
<keyword evidence="3 6" id="KW-0645">Protease</keyword>